<keyword evidence="1" id="KW-0479">Metal-binding</keyword>
<accession>A0A9P1M508</accession>
<evidence type="ECO:0000256" key="2">
    <source>
        <dbReference type="SAM" id="MobiDB-lite"/>
    </source>
</evidence>
<dbReference type="InterPro" id="IPR013087">
    <property type="entry name" value="Znf_C2H2_type"/>
</dbReference>
<evidence type="ECO:0000313" key="5">
    <source>
        <dbReference type="EMBL" id="CAI4019599.1"/>
    </source>
</evidence>
<dbReference type="InterPro" id="IPR002156">
    <property type="entry name" value="RNaseH_domain"/>
</dbReference>
<keyword evidence="7" id="KW-1185">Reference proteome</keyword>
<sequence length="2431" mass="274147">MSVVQHAQVIDDEGHAEVEWITWHMCPHVRLRSDDARHIRFDIEQHAWLQDLQHLWRDQWIPHLAARILVVDPFPPKAPHEHHVGHLLIVQGNLPQHVPVLTTTVFESALGRRLSHQACFLSQHFEPAQLFQIMRLEAICQMRSCRIALAGHDVPLQGIGHAAAGDNVKVHVTPSATAGASLFQTAAVTSKQVSYHPDTPAASSTSPEVCHDALEMPWISRTDERFVFNPAAPAFEPGRIHLAGQSEFIQDLYSQWYQHAFAWEGEVPSCVILTWMVDHTWEQPHGFLPRPVRLHDDYDAWEDHIRQAWRDLLHPDAPYEISLVLPKPPTQDNTMVAHVVLIQHPREDWVTSVVTCFDNSVTPQAVHQAAITTHEHIILENLLRVLNYFHACSGTNPTHWCEAWYHDLPLRIGVPVPGHHGYGIVIHVNRREHREHEDRTDALNLLQLQSTVQKRSSWERLTTDAVAQAQWPQDRSTSPKPVGDPLPLQELIPAPTYINIDFTKVIHLRTKLLLLDLGPVQPRASVVKWHLSTQEALQCIPDWQGDMPSGLSFFTDGSAACLQDDRRASAAVVCIVHTVHGDQFGGYRCFDTSSNGYAPHAEAAAILTSVLWAIQLCETSTSSSTWSIQFNFDCMFAGMTAQGHWFAKAHEQMQHTTRALVQWMEARYAVQTQWVHVPAHQGHPWNEAADAAAWAAVSAWIPQMDFQILTQSLLAEQPAVAWLWLLDKAEQGHPAFPSIQQGVMKVNASAALHPAPQADDHPYVTKSERCQLPLETVSFELTCATANVLTLYQNRAEHGRGLTARMEALVRAFENEGIMVIGVQETRSQMQGHSMCLDYHVLAAPATVQGVGGVQLWVKRKWKTKRGIIQISHANLRIVHANPQSMVVKLAHDELRLVFLVGHAPNCSTFETATAYWTQLSHAIPTALRSWPLIGLVDANARVGSVVSEAIGHFGQETENLSGECFHQWLHDQSLFLPQTFEHYHHGEHDTWTHSTGTTARIDYIVVDQALRQDGIRTSIAPVDLTLHQADHCSVQACIPIQCQIARHDRPKLPTTLQSAAPPHLSCDSDVHTHAAALQKWMQASQPPRDKARCRKHHLQESTWTMIKAKRFHWNRLRQLKRTLRQSILHELFQTWKCKKVHEDVTCLRPWLRLTDQAIALHSWQHQRLCAAVTSAVRHDDQHFYAALADEQGAVAADEGLTGLWRKIKHLLPKGVARKKANIRCIGPQVDDLTAHYSQLEAGREIAYEDLLQQCARRQSDAQTDLPLQIQLSDLPTRVEVEQMCKLAKKRKAPGLDGVQAEHLQALMSAHSDVFFQLLFKMWTVAAEPIQFKGGYICSIAKKHGALTASGMRGIMLLDVLGKLHHSLMRRKLLPWASQNRMETQFGGFRGQQTVFASLLLRSYAKVIEAKKVSLAIIFVDVKNAFHCMLRQHTFATSMHLPAKLQHILAAEGLNPEQITNDIALHARAFDNAPATIARLIKDAHCDTWFTCPGSDKCFETTRGSRPGSPIADLAYNIMTSALMKELQVALHQIPLIQQANSFMECLSPTIAWVDDIALPLPCLQANDLDPLISDVMQKVHQIFRSYGLRLNCAPGKTEAIVQYQGHGAPERRQARVLDEFSRLDVPGHDPLHVVTQYTHLGIVVAQTCDLRQDLKVKIGKACAAYRSMSKSIFLNRRLTIPLRLKLLDALVMPIVFYGSGSWPLLNARQFQHLSSVITKWQRQIAGDGFWKTTTITDAEFRARWRIPPLAVRLAKHRLLFLLQLHHHGPRIVWDVITAEDFLCRSTWFDALRHAFQWLSTMIPDFPVQEWTCEEILQWTHDAHAKMPNTIRRAVARYLTQEQTIHHVASMHRDIKQICQEHGVCFDDPPAATNDGLLHDVFACPTCSKRFSTIQGLTAHRWKQHGHISEERRFVYNGVCEGCRKCFWTAQRLQQHLRYSKRKPNGCFWWVSQHLDPLDQPAPVAMPDIFRGQHRLPCVAAAGPDPQTVSTRWSRVHQHDWEVWQAEWRKQGFPDELSSSLCDAVHDALSAATLKWCSDPTCDLTWMWCEIVEEYSQDAALHPQAIWAFALWGRVSMYDVIDQIEDVDHKLHVEEQYLHLVYEMPVAGLLDRLERLHRAAPPAPSTSPEPPSACDYRQPQPAEPFPNAYDHSAHLLGYEVMMLSIDTAVGGTLCDLLSGPGLDSLMRIVRCGLITGSLSGPPCETWSAARHLPPPPQIVARWPRPLRSSERAWGLDFLTHRELHQLATGSALMLSNLKIELIVVLNGGAALLEHPDIPEDPAYASVWRIPLQHRICGAAPGHQRLHIQQWRYGAPAVKPTLIRAMGLPRSATTLHGQAIPGLQKPINTLAGRDDQTGQFRTACAKEYPSGLCRALVVTLFSGLARRMKSEGTLIRNVSLLEERDRQWLDCVATVSASSFSSAFLPDYQPKR</sequence>
<protein>
    <submittedName>
        <fullName evidence="6">C2H2-type domain-containing protein</fullName>
    </submittedName>
</protein>
<name>A0A9P1M508_9DINO</name>
<keyword evidence="1" id="KW-0863">Zinc-finger</keyword>
<evidence type="ECO:0000313" key="6">
    <source>
        <dbReference type="EMBL" id="CAL4806911.1"/>
    </source>
</evidence>
<dbReference type="SUPFAM" id="SSF56219">
    <property type="entry name" value="DNase I-like"/>
    <property type="match status" value="1"/>
</dbReference>
<keyword evidence="1" id="KW-0862">Zinc</keyword>
<feature type="compositionally biased region" description="Pro residues" evidence="2">
    <location>
        <begin position="2121"/>
        <end position="2131"/>
    </location>
</feature>
<organism evidence="5">
    <name type="scientific">Cladocopium goreaui</name>
    <dbReference type="NCBI Taxonomy" id="2562237"/>
    <lineage>
        <taxon>Eukaryota</taxon>
        <taxon>Sar</taxon>
        <taxon>Alveolata</taxon>
        <taxon>Dinophyceae</taxon>
        <taxon>Suessiales</taxon>
        <taxon>Symbiodiniaceae</taxon>
        <taxon>Cladocopium</taxon>
    </lineage>
</organism>
<reference evidence="6 7" key="2">
    <citation type="submission" date="2024-05" db="EMBL/GenBank/DDBJ databases">
        <authorList>
            <person name="Chen Y."/>
            <person name="Shah S."/>
            <person name="Dougan E. K."/>
            <person name="Thang M."/>
            <person name="Chan C."/>
        </authorList>
    </citation>
    <scope>NUCLEOTIDE SEQUENCE [LARGE SCALE GENOMIC DNA]</scope>
</reference>
<dbReference type="OrthoDB" id="407509at2759"/>
<dbReference type="EMBL" id="CAMXCT020006759">
    <property type="protein sequence ID" value="CAL1172974.1"/>
    <property type="molecule type" value="Genomic_DNA"/>
</dbReference>
<feature type="domain" description="C2H2-type" evidence="3">
    <location>
        <begin position="1882"/>
        <end position="1912"/>
    </location>
</feature>
<reference evidence="5" key="1">
    <citation type="submission" date="2022-10" db="EMBL/GenBank/DDBJ databases">
        <authorList>
            <person name="Chen Y."/>
            <person name="Dougan E. K."/>
            <person name="Chan C."/>
            <person name="Rhodes N."/>
            <person name="Thang M."/>
        </authorList>
    </citation>
    <scope>NUCLEOTIDE SEQUENCE</scope>
</reference>
<dbReference type="Gene3D" id="3.30.160.60">
    <property type="entry name" value="Classic Zinc Finger"/>
    <property type="match status" value="1"/>
</dbReference>
<dbReference type="EMBL" id="CAMXCT030006759">
    <property type="protein sequence ID" value="CAL4806911.1"/>
    <property type="molecule type" value="Genomic_DNA"/>
</dbReference>
<dbReference type="SUPFAM" id="SSF53098">
    <property type="entry name" value="Ribonuclease H-like"/>
    <property type="match status" value="1"/>
</dbReference>
<gene>
    <name evidence="5" type="ORF">C1SCF055_LOCUS44092</name>
</gene>
<comment type="caution">
    <text evidence="5">The sequence shown here is derived from an EMBL/GenBank/DDBJ whole genome shotgun (WGS) entry which is preliminary data.</text>
</comment>
<evidence type="ECO:0000259" key="3">
    <source>
        <dbReference type="PROSITE" id="PS50157"/>
    </source>
</evidence>
<dbReference type="InterPro" id="IPR012337">
    <property type="entry name" value="RNaseH-like_sf"/>
</dbReference>
<dbReference type="GO" id="GO:0003676">
    <property type="term" value="F:nucleic acid binding"/>
    <property type="evidence" value="ECO:0007669"/>
    <property type="project" value="InterPro"/>
</dbReference>
<dbReference type="EMBL" id="CAMXCT010006759">
    <property type="protein sequence ID" value="CAI4019599.1"/>
    <property type="molecule type" value="Genomic_DNA"/>
</dbReference>
<feature type="domain" description="RNase H type-1" evidence="4">
    <location>
        <begin position="547"/>
        <end position="698"/>
    </location>
</feature>
<dbReference type="InterPro" id="IPR036691">
    <property type="entry name" value="Endo/exonu/phosph_ase_sf"/>
</dbReference>
<dbReference type="PROSITE" id="PS50879">
    <property type="entry name" value="RNASE_H_1"/>
    <property type="match status" value="1"/>
</dbReference>
<dbReference type="Proteomes" id="UP001152797">
    <property type="component" value="Unassembled WGS sequence"/>
</dbReference>
<dbReference type="PROSITE" id="PS50157">
    <property type="entry name" value="ZINC_FINGER_C2H2_2"/>
    <property type="match status" value="1"/>
</dbReference>
<evidence type="ECO:0000259" key="4">
    <source>
        <dbReference type="PROSITE" id="PS50879"/>
    </source>
</evidence>
<evidence type="ECO:0000313" key="7">
    <source>
        <dbReference type="Proteomes" id="UP001152797"/>
    </source>
</evidence>
<dbReference type="GO" id="GO:0008270">
    <property type="term" value="F:zinc ion binding"/>
    <property type="evidence" value="ECO:0007669"/>
    <property type="project" value="UniProtKB-KW"/>
</dbReference>
<dbReference type="Gene3D" id="3.60.10.10">
    <property type="entry name" value="Endonuclease/exonuclease/phosphatase"/>
    <property type="match status" value="1"/>
</dbReference>
<dbReference type="Gene3D" id="3.30.420.10">
    <property type="entry name" value="Ribonuclease H-like superfamily/Ribonuclease H"/>
    <property type="match status" value="1"/>
</dbReference>
<dbReference type="Pfam" id="PF13912">
    <property type="entry name" value="zf-C2H2_6"/>
    <property type="match status" value="1"/>
</dbReference>
<dbReference type="PANTHER" id="PTHR19446">
    <property type="entry name" value="REVERSE TRANSCRIPTASES"/>
    <property type="match status" value="1"/>
</dbReference>
<feature type="region of interest" description="Disordered" evidence="2">
    <location>
        <begin position="2119"/>
        <end position="2141"/>
    </location>
</feature>
<dbReference type="GO" id="GO:0004523">
    <property type="term" value="F:RNA-DNA hybrid ribonuclease activity"/>
    <property type="evidence" value="ECO:0007669"/>
    <property type="project" value="InterPro"/>
</dbReference>
<proteinExistence type="predicted"/>
<dbReference type="PROSITE" id="PS00028">
    <property type="entry name" value="ZINC_FINGER_C2H2_1"/>
    <property type="match status" value="1"/>
</dbReference>
<evidence type="ECO:0000256" key="1">
    <source>
        <dbReference type="PROSITE-ProRule" id="PRU00042"/>
    </source>
</evidence>
<dbReference type="InterPro" id="IPR036397">
    <property type="entry name" value="RNaseH_sf"/>
</dbReference>